<dbReference type="AlphaFoldDB" id="A8ZUN6"/>
<dbReference type="HOGENOM" id="CLU_1956056_0_0_7"/>
<organism evidence="1 2">
    <name type="scientific">Desulfosudis oleivorans (strain DSM 6200 / JCM 39069 / Hxd3)</name>
    <name type="common">Desulfococcus oleovorans</name>
    <dbReference type="NCBI Taxonomy" id="96561"/>
    <lineage>
        <taxon>Bacteria</taxon>
        <taxon>Pseudomonadati</taxon>
        <taxon>Thermodesulfobacteriota</taxon>
        <taxon>Desulfobacteria</taxon>
        <taxon>Desulfobacterales</taxon>
        <taxon>Desulfosudaceae</taxon>
        <taxon>Desulfosudis</taxon>
    </lineage>
</organism>
<dbReference type="EMBL" id="CP000859">
    <property type="protein sequence ID" value="ABW66449.1"/>
    <property type="molecule type" value="Genomic_DNA"/>
</dbReference>
<accession>A8ZUN6</accession>
<name>A8ZUN6_DESOH</name>
<evidence type="ECO:0000313" key="2">
    <source>
        <dbReference type="Proteomes" id="UP000008561"/>
    </source>
</evidence>
<gene>
    <name evidence="1" type="ordered locus">Dole_0639</name>
</gene>
<sequence>MVLTALLDARIFNNVKINGKKERILVNGDSLTLPYKKLMDVYFMNMAGITRGIDDVLAKGLAKLVHQGGGGKHDQSVFALAEDYLRWTPGVVFYKRPKVIRRGFQDPANQRHRKNSRSQNDRLIRIAK</sequence>
<evidence type="ECO:0000313" key="1">
    <source>
        <dbReference type="EMBL" id="ABW66449.1"/>
    </source>
</evidence>
<reference evidence="1 2" key="1">
    <citation type="submission" date="2007-10" db="EMBL/GenBank/DDBJ databases">
        <title>Complete sequence of Desulfococcus oleovorans Hxd3.</title>
        <authorList>
            <consortium name="US DOE Joint Genome Institute"/>
            <person name="Copeland A."/>
            <person name="Lucas S."/>
            <person name="Lapidus A."/>
            <person name="Barry K."/>
            <person name="Glavina del Rio T."/>
            <person name="Dalin E."/>
            <person name="Tice H."/>
            <person name="Pitluck S."/>
            <person name="Kiss H."/>
            <person name="Brettin T."/>
            <person name="Bruce D."/>
            <person name="Detter J.C."/>
            <person name="Han C."/>
            <person name="Schmutz J."/>
            <person name="Larimer F."/>
            <person name="Land M."/>
            <person name="Hauser L."/>
            <person name="Kyrpides N."/>
            <person name="Kim E."/>
            <person name="Wawrik B."/>
            <person name="Richardson P."/>
        </authorList>
    </citation>
    <scope>NUCLEOTIDE SEQUENCE [LARGE SCALE GENOMIC DNA]</scope>
    <source>
        <strain evidence="2">DSM 6200 / JCM 39069 / Hxd3</strain>
    </source>
</reference>
<proteinExistence type="predicted"/>
<protein>
    <submittedName>
        <fullName evidence="1">Uncharacterized protein</fullName>
    </submittedName>
</protein>
<keyword evidence="2" id="KW-1185">Reference proteome</keyword>
<dbReference type="Proteomes" id="UP000008561">
    <property type="component" value="Chromosome"/>
</dbReference>
<dbReference type="KEGG" id="dol:Dole_0639"/>